<evidence type="ECO:0000256" key="18">
    <source>
        <dbReference type="PROSITE-ProRule" id="PRU10141"/>
    </source>
</evidence>
<evidence type="ECO:0000256" key="2">
    <source>
        <dbReference type="ARBA" id="ARBA00012513"/>
    </source>
</evidence>
<evidence type="ECO:0000256" key="17">
    <source>
        <dbReference type="ARBA" id="ARBA00048679"/>
    </source>
</evidence>
<dbReference type="Gene3D" id="3.30.200.20">
    <property type="entry name" value="Phosphorylase Kinase, domain 1"/>
    <property type="match status" value="1"/>
</dbReference>
<dbReference type="InterPro" id="IPR008271">
    <property type="entry name" value="Ser/Thr_kinase_AS"/>
</dbReference>
<evidence type="ECO:0000256" key="16">
    <source>
        <dbReference type="ARBA" id="ARBA00047899"/>
    </source>
</evidence>
<evidence type="ECO:0000256" key="1">
    <source>
        <dbReference type="ARBA" id="ARBA00004167"/>
    </source>
</evidence>
<comment type="caution">
    <text evidence="22">The sequence shown here is derived from an EMBL/GenBank/DDBJ whole genome shotgun (WGS) entry which is preliminary data.</text>
</comment>
<keyword evidence="8 20" id="KW-0732">Signal</keyword>
<dbReference type="SUPFAM" id="SSF56112">
    <property type="entry name" value="Protein kinase-like (PK-like)"/>
    <property type="match status" value="1"/>
</dbReference>
<evidence type="ECO:0000256" key="8">
    <source>
        <dbReference type="ARBA" id="ARBA00022729"/>
    </source>
</evidence>
<dbReference type="GO" id="GO:0004674">
    <property type="term" value="F:protein serine/threonine kinase activity"/>
    <property type="evidence" value="ECO:0007669"/>
    <property type="project" value="UniProtKB-KW"/>
</dbReference>
<keyword evidence="13 19" id="KW-1133">Transmembrane helix</keyword>
<evidence type="ECO:0000256" key="7">
    <source>
        <dbReference type="ARBA" id="ARBA00022692"/>
    </source>
</evidence>
<dbReference type="PROSITE" id="PS50011">
    <property type="entry name" value="PROTEIN_KINASE_DOM"/>
    <property type="match status" value="1"/>
</dbReference>
<dbReference type="CDD" id="cd14066">
    <property type="entry name" value="STKc_IRAK"/>
    <property type="match status" value="1"/>
</dbReference>
<keyword evidence="14 19" id="KW-0472">Membrane</keyword>
<keyword evidence="11" id="KW-0418">Kinase</keyword>
<evidence type="ECO:0000256" key="15">
    <source>
        <dbReference type="ARBA" id="ARBA00023170"/>
    </source>
</evidence>
<evidence type="ECO:0000256" key="9">
    <source>
        <dbReference type="ARBA" id="ARBA00022737"/>
    </source>
</evidence>
<reference evidence="22 23" key="1">
    <citation type="submission" date="2024-01" db="EMBL/GenBank/DDBJ databases">
        <title>The genomes of 5 underutilized Papilionoideae crops provide insights into root nodulation and disease resistanc.</title>
        <authorList>
            <person name="Jiang F."/>
        </authorList>
    </citation>
    <scope>NUCLEOTIDE SEQUENCE [LARGE SCALE GENOMIC DNA]</scope>
    <source>
        <strain evidence="22">DUOXIRENSHENG_FW03</strain>
        <tissue evidence="22">Leaves</tissue>
    </source>
</reference>
<dbReference type="AlphaFoldDB" id="A0AAN9XEM7"/>
<dbReference type="EC" id="2.7.11.1" evidence="2"/>
<dbReference type="InterPro" id="IPR003591">
    <property type="entry name" value="Leu-rich_rpt_typical-subtyp"/>
</dbReference>
<keyword evidence="23" id="KW-1185">Reference proteome</keyword>
<keyword evidence="5" id="KW-0433">Leucine-rich repeat</keyword>
<dbReference type="FunFam" id="1.10.510.10:FF:000146">
    <property type="entry name" value="LRR receptor-like serine/threonine-protein kinase IOS1"/>
    <property type="match status" value="1"/>
</dbReference>
<dbReference type="SMART" id="SM00369">
    <property type="entry name" value="LRR_TYP"/>
    <property type="match status" value="2"/>
</dbReference>
<evidence type="ECO:0000256" key="4">
    <source>
        <dbReference type="ARBA" id="ARBA00022553"/>
    </source>
</evidence>
<dbReference type="SMART" id="SM00220">
    <property type="entry name" value="S_TKc"/>
    <property type="match status" value="1"/>
</dbReference>
<dbReference type="InterPro" id="IPR000719">
    <property type="entry name" value="Prot_kinase_dom"/>
</dbReference>
<dbReference type="EMBL" id="JAYMYS010000006">
    <property type="protein sequence ID" value="KAK7389412.1"/>
    <property type="molecule type" value="Genomic_DNA"/>
</dbReference>
<dbReference type="PROSITE" id="PS00108">
    <property type="entry name" value="PROTEIN_KINASE_ST"/>
    <property type="match status" value="1"/>
</dbReference>
<keyword evidence="12 18" id="KW-0067">ATP-binding</keyword>
<evidence type="ECO:0000256" key="5">
    <source>
        <dbReference type="ARBA" id="ARBA00022614"/>
    </source>
</evidence>
<dbReference type="InterPro" id="IPR001245">
    <property type="entry name" value="Ser-Thr/Tyr_kinase_cat_dom"/>
</dbReference>
<keyword evidence="15" id="KW-0675">Receptor</keyword>
<evidence type="ECO:0000256" key="20">
    <source>
        <dbReference type="SAM" id="SignalP"/>
    </source>
</evidence>
<evidence type="ECO:0000256" key="14">
    <source>
        <dbReference type="ARBA" id="ARBA00023136"/>
    </source>
</evidence>
<organism evidence="22 23">
    <name type="scientific">Psophocarpus tetragonolobus</name>
    <name type="common">Winged bean</name>
    <name type="synonym">Dolichos tetragonolobus</name>
    <dbReference type="NCBI Taxonomy" id="3891"/>
    <lineage>
        <taxon>Eukaryota</taxon>
        <taxon>Viridiplantae</taxon>
        <taxon>Streptophyta</taxon>
        <taxon>Embryophyta</taxon>
        <taxon>Tracheophyta</taxon>
        <taxon>Spermatophyta</taxon>
        <taxon>Magnoliopsida</taxon>
        <taxon>eudicotyledons</taxon>
        <taxon>Gunneridae</taxon>
        <taxon>Pentapetalae</taxon>
        <taxon>rosids</taxon>
        <taxon>fabids</taxon>
        <taxon>Fabales</taxon>
        <taxon>Fabaceae</taxon>
        <taxon>Papilionoideae</taxon>
        <taxon>50 kb inversion clade</taxon>
        <taxon>NPAAA clade</taxon>
        <taxon>indigoferoid/millettioid clade</taxon>
        <taxon>Phaseoleae</taxon>
        <taxon>Psophocarpus</taxon>
    </lineage>
</organism>
<keyword evidence="3" id="KW-0723">Serine/threonine-protein kinase</keyword>
<evidence type="ECO:0000256" key="10">
    <source>
        <dbReference type="ARBA" id="ARBA00022741"/>
    </source>
</evidence>
<dbReference type="Proteomes" id="UP001386955">
    <property type="component" value="Unassembled WGS sequence"/>
</dbReference>
<comment type="catalytic activity">
    <reaction evidence="16">
        <text>L-threonyl-[protein] + ATP = O-phospho-L-threonyl-[protein] + ADP + H(+)</text>
        <dbReference type="Rhea" id="RHEA:46608"/>
        <dbReference type="Rhea" id="RHEA-COMP:11060"/>
        <dbReference type="Rhea" id="RHEA-COMP:11605"/>
        <dbReference type="ChEBI" id="CHEBI:15378"/>
        <dbReference type="ChEBI" id="CHEBI:30013"/>
        <dbReference type="ChEBI" id="CHEBI:30616"/>
        <dbReference type="ChEBI" id="CHEBI:61977"/>
        <dbReference type="ChEBI" id="CHEBI:456216"/>
        <dbReference type="EC" id="2.7.11.1"/>
    </reaction>
</comment>
<keyword evidence="6" id="KW-0808">Transferase</keyword>
<accession>A0AAN9XEM7</accession>
<comment type="catalytic activity">
    <reaction evidence="17">
        <text>L-seryl-[protein] + ATP = O-phospho-L-seryl-[protein] + ADP + H(+)</text>
        <dbReference type="Rhea" id="RHEA:17989"/>
        <dbReference type="Rhea" id="RHEA-COMP:9863"/>
        <dbReference type="Rhea" id="RHEA-COMP:11604"/>
        <dbReference type="ChEBI" id="CHEBI:15378"/>
        <dbReference type="ChEBI" id="CHEBI:29999"/>
        <dbReference type="ChEBI" id="CHEBI:30616"/>
        <dbReference type="ChEBI" id="CHEBI:83421"/>
        <dbReference type="ChEBI" id="CHEBI:456216"/>
        <dbReference type="EC" id="2.7.11.1"/>
    </reaction>
</comment>
<feature type="signal peptide" evidence="20">
    <location>
        <begin position="1"/>
        <end position="22"/>
    </location>
</feature>
<dbReference type="FunFam" id="3.30.200.20:FF:000178">
    <property type="entry name" value="serine/threonine-protein kinase PBS1-like"/>
    <property type="match status" value="1"/>
</dbReference>
<dbReference type="GO" id="GO:0016020">
    <property type="term" value="C:membrane"/>
    <property type="evidence" value="ECO:0007669"/>
    <property type="project" value="UniProtKB-SubCell"/>
</dbReference>
<dbReference type="Pfam" id="PF07714">
    <property type="entry name" value="PK_Tyr_Ser-Thr"/>
    <property type="match status" value="1"/>
</dbReference>
<feature type="transmembrane region" description="Helical" evidence="19">
    <location>
        <begin position="554"/>
        <end position="578"/>
    </location>
</feature>
<evidence type="ECO:0000256" key="3">
    <source>
        <dbReference type="ARBA" id="ARBA00022527"/>
    </source>
</evidence>
<evidence type="ECO:0000256" key="19">
    <source>
        <dbReference type="SAM" id="Phobius"/>
    </source>
</evidence>
<dbReference type="InterPro" id="IPR024788">
    <property type="entry name" value="Malectin-like_Carb-bd_dom"/>
</dbReference>
<keyword evidence="9" id="KW-0677">Repeat</keyword>
<dbReference type="InterPro" id="IPR017441">
    <property type="entry name" value="Protein_kinase_ATP_BS"/>
</dbReference>
<name>A0AAN9XEM7_PSOTE</name>
<evidence type="ECO:0000313" key="23">
    <source>
        <dbReference type="Proteomes" id="UP001386955"/>
    </source>
</evidence>
<dbReference type="Gene3D" id="3.80.10.10">
    <property type="entry name" value="Ribonuclease Inhibitor"/>
    <property type="match status" value="1"/>
</dbReference>
<sequence length="905" mass="100386">MDLRGACVGFFLFCSFWLVTFCEQDGFLSLSCGGRTSFKDSSNISWVPDTTYINTGKTTAITYNDGSSSLNISARFFSNSQRRKCYRIPAYNSTTSVLVRAKFVYKNYDGHGKPPMFSVSVGTAIAATINLAEYDPWSEEFLWTVNKDTLSFCLNAIPKGGSPVISSLEIRPLPQGAYTNGMADFPNKLLRKSYRIDCGRSNDSIRYPLDPFDRIWDADRSFTPFHVAIGFKIQLGFKHSKLVEEPPVAVLQTGRVLARTNTLTYNLLLDALGDYYIILYFAGILPVFPSFDVLINGELVKSNYTINSTETSALYITKKGIGSLNITLKSISFYPQINAFEVYKMVDIPSDASSTTVSALQVIQQSTGLDLGWQDDPCLPSPWDKIDCEGSLVTSLDLSDINLRSISPTFGDLLDLKALDLHNTSLTGEIQNLDGLQHLEKLNLSYNQLTSIGADMENLINLQILDLQNNNLMGVVPDSLGELEDLHLLNLENNKLQGPLPQSLNKETLEIRTSGNLCLTFSTTSCDDGSSNPPIEAPQVTVVPQKKHNVHNHLLLILGMVGGATLAFFLVCISVLIYKTKQQYELSHVSKAELDMRNWGGAKVFSYKEIKAATRNFKEVLGRGSFGSVYLGKLSDGKSVAVKVRFDKSQLGADSFINEVNLLSKIRHQNLVSLEGFCHERKHQILVYEYLPGGSLADHLYGTNSKKTSLSWVRRLKIAVDAAKGLDYLHNGSEPRIIHRDVKCSNILLDMDMNAKVCDLGLSKQVTQEDATHVTTVVKGTAGYLDPEYYSTQQLTEKSDVYSFGVVILELICGREPLTHSGTPDSFNLVLWAKPYLQADAFEIVDEDIRGTFDPLSMRKAALIAIKSVERDASQRPSIAEVLAELKEAYNIQLTFLESCQNDNC</sequence>
<evidence type="ECO:0000259" key="21">
    <source>
        <dbReference type="PROSITE" id="PS50011"/>
    </source>
</evidence>
<dbReference type="SUPFAM" id="SSF52058">
    <property type="entry name" value="L domain-like"/>
    <property type="match status" value="1"/>
</dbReference>
<dbReference type="InterPro" id="IPR011009">
    <property type="entry name" value="Kinase-like_dom_sf"/>
</dbReference>
<dbReference type="GO" id="GO:0005524">
    <property type="term" value="F:ATP binding"/>
    <property type="evidence" value="ECO:0007669"/>
    <property type="project" value="UniProtKB-UniRule"/>
</dbReference>
<evidence type="ECO:0000256" key="11">
    <source>
        <dbReference type="ARBA" id="ARBA00022777"/>
    </source>
</evidence>
<feature type="binding site" evidence="18">
    <location>
        <position position="643"/>
    </location>
    <ligand>
        <name>ATP</name>
        <dbReference type="ChEBI" id="CHEBI:30616"/>
    </ligand>
</feature>
<dbReference type="PANTHER" id="PTHR45631">
    <property type="entry name" value="OS07G0107800 PROTEIN-RELATED"/>
    <property type="match status" value="1"/>
</dbReference>
<proteinExistence type="predicted"/>
<keyword evidence="4" id="KW-0597">Phosphoprotein</keyword>
<keyword evidence="10 18" id="KW-0547">Nucleotide-binding</keyword>
<evidence type="ECO:0000256" key="6">
    <source>
        <dbReference type="ARBA" id="ARBA00022679"/>
    </source>
</evidence>
<dbReference type="PROSITE" id="PS51450">
    <property type="entry name" value="LRR"/>
    <property type="match status" value="1"/>
</dbReference>
<dbReference type="InterPro" id="IPR032675">
    <property type="entry name" value="LRR_dom_sf"/>
</dbReference>
<comment type="subcellular location">
    <subcellularLocation>
        <location evidence="1">Membrane</location>
        <topology evidence="1">Single-pass membrane protein</topology>
    </subcellularLocation>
</comment>
<keyword evidence="7 19" id="KW-0812">Transmembrane</keyword>
<dbReference type="Pfam" id="PF12819">
    <property type="entry name" value="Malectin_like"/>
    <property type="match status" value="1"/>
</dbReference>
<feature type="chain" id="PRO_5042864005" description="non-specific serine/threonine protein kinase" evidence="20">
    <location>
        <begin position="23"/>
        <end position="905"/>
    </location>
</feature>
<dbReference type="PROSITE" id="PS00107">
    <property type="entry name" value="PROTEIN_KINASE_ATP"/>
    <property type="match status" value="1"/>
</dbReference>
<dbReference type="Pfam" id="PF13855">
    <property type="entry name" value="LRR_8"/>
    <property type="match status" value="1"/>
</dbReference>
<protein>
    <recommendedName>
        <fullName evidence="2">non-specific serine/threonine protein kinase</fullName>
        <ecNumber evidence="2">2.7.11.1</ecNumber>
    </recommendedName>
</protein>
<dbReference type="PANTHER" id="PTHR45631:SF21">
    <property type="entry name" value="PROTEIN KINASE DOMAIN-CONTAINING PROTEIN"/>
    <property type="match status" value="1"/>
</dbReference>
<evidence type="ECO:0000256" key="13">
    <source>
        <dbReference type="ARBA" id="ARBA00022989"/>
    </source>
</evidence>
<dbReference type="Gene3D" id="2.60.120.430">
    <property type="entry name" value="Galactose-binding lectin"/>
    <property type="match status" value="1"/>
</dbReference>
<feature type="domain" description="Protein kinase" evidence="21">
    <location>
        <begin position="615"/>
        <end position="897"/>
    </location>
</feature>
<evidence type="ECO:0000256" key="12">
    <source>
        <dbReference type="ARBA" id="ARBA00022840"/>
    </source>
</evidence>
<dbReference type="InterPro" id="IPR001611">
    <property type="entry name" value="Leu-rich_rpt"/>
</dbReference>
<evidence type="ECO:0000313" key="22">
    <source>
        <dbReference type="EMBL" id="KAK7389412.1"/>
    </source>
</evidence>
<gene>
    <name evidence="22" type="ORF">VNO78_24432</name>
</gene>
<dbReference type="Gene3D" id="1.10.510.10">
    <property type="entry name" value="Transferase(Phosphotransferase) domain 1"/>
    <property type="match status" value="1"/>
</dbReference>